<sequence>MIGRRALLTGAGVLLVAPVIAGCTTRSATVDGPIESGIVTGEALAPVNTLRVNNGLQPLLADDVLSRAALDHAEAMAVQGRVTHAGFRGRMRAAGVNFPAAENLAFGQPDTESAVYGWSQSAGHRRNLLDDEFGRVGVAYASAAGGRRYWAMVLSP</sequence>
<keyword evidence="4" id="KW-1185">Reference proteome</keyword>
<keyword evidence="1" id="KW-0732">Signal</keyword>
<dbReference type="InterPro" id="IPR035940">
    <property type="entry name" value="CAP_sf"/>
</dbReference>
<evidence type="ECO:0000313" key="4">
    <source>
        <dbReference type="Proteomes" id="UP000291301"/>
    </source>
</evidence>
<proteinExistence type="predicted"/>
<protein>
    <submittedName>
        <fullName evidence="3">CAP domain-containing protein</fullName>
    </submittedName>
</protein>
<feature type="domain" description="SCP" evidence="2">
    <location>
        <begin position="45"/>
        <end position="152"/>
    </location>
</feature>
<dbReference type="Proteomes" id="UP000291301">
    <property type="component" value="Unassembled WGS sequence"/>
</dbReference>
<dbReference type="EMBL" id="SJST01000001">
    <property type="protein sequence ID" value="TCD16547.1"/>
    <property type="molecule type" value="Genomic_DNA"/>
</dbReference>
<dbReference type="InterPro" id="IPR014044">
    <property type="entry name" value="CAP_dom"/>
</dbReference>
<reference evidence="3 4" key="1">
    <citation type="journal article" date="2015" name="Antonie Van Leeuwenhoek">
        <title>Oricola cellulosilytica gen. nov., sp. nov., a cellulose-degrading bacterium of the family Phyllobacteriaceae isolated from surface seashore water, and emended descriptions of Mesorhizobium loti and Phyllobacterium myrsinacearum.</title>
        <authorList>
            <person name="Hameed A."/>
            <person name="Shahina M."/>
            <person name="Lai W.A."/>
            <person name="Lin S.Y."/>
            <person name="Young L.S."/>
            <person name="Liu Y.C."/>
            <person name="Hsu Y.H."/>
            <person name="Young C.C."/>
        </authorList>
    </citation>
    <scope>NUCLEOTIDE SEQUENCE [LARGE SCALE GENOMIC DNA]</scope>
    <source>
        <strain evidence="3 4">KCTC 52183</strain>
    </source>
</reference>
<dbReference type="PANTHER" id="PTHR31157:SF1">
    <property type="entry name" value="SCP DOMAIN-CONTAINING PROTEIN"/>
    <property type="match status" value="1"/>
</dbReference>
<dbReference type="SUPFAM" id="SSF55797">
    <property type="entry name" value="PR-1-like"/>
    <property type="match status" value="1"/>
</dbReference>
<feature type="chain" id="PRO_5020617581" evidence="1">
    <location>
        <begin position="22"/>
        <end position="156"/>
    </location>
</feature>
<evidence type="ECO:0000313" key="3">
    <source>
        <dbReference type="EMBL" id="TCD16547.1"/>
    </source>
</evidence>
<dbReference type="Gene3D" id="3.40.33.10">
    <property type="entry name" value="CAP"/>
    <property type="match status" value="1"/>
</dbReference>
<dbReference type="RefSeq" id="WP_131565510.1">
    <property type="nucleotide sequence ID" value="NZ_JAINFK010000001.1"/>
</dbReference>
<dbReference type="OrthoDB" id="9811255at2"/>
<organism evidence="3 4">
    <name type="scientific">Oricola cellulosilytica</name>
    <dbReference type="NCBI Taxonomy" id="1429082"/>
    <lineage>
        <taxon>Bacteria</taxon>
        <taxon>Pseudomonadati</taxon>
        <taxon>Pseudomonadota</taxon>
        <taxon>Alphaproteobacteria</taxon>
        <taxon>Hyphomicrobiales</taxon>
        <taxon>Ahrensiaceae</taxon>
        <taxon>Oricola</taxon>
    </lineage>
</organism>
<dbReference type="AlphaFoldDB" id="A0A4R0PFD5"/>
<accession>A0A4R0PFD5</accession>
<evidence type="ECO:0000259" key="2">
    <source>
        <dbReference type="Pfam" id="PF00188"/>
    </source>
</evidence>
<dbReference type="CDD" id="cd05379">
    <property type="entry name" value="CAP_bacterial"/>
    <property type="match status" value="1"/>
</dbReference>
<dbReference type="PANTHER" id="PTHR31157">
    <property type="entry name" value="SCP DOMAIN-CONTAINING PROTEIN"/>
    <property type="match status" value="1"/>
</dbReference>
<dbReference type="PROSITE" id="PS51257">
    <property type="entry name" value="PROKAR_LIPOPROTEIN"/>
    <property type="match status" value="1"/>
</dbReference>
<feature type="signal peptide" evidence="1">
    <location>
        <begin position="1"/>
        <end position="21"/>
    </location>
</feature>
<dbReference type="Pfam" id="PF00188">
    <property type="entry name" value="CAP"/>
    <property type="match status" value="1"/>
</dbReference>
<gene>
    <name evidence="3" type="ORF">E0D97_03765</name>
</gene>
<comment type="caution">
    <text evidence="3">The sequence shown here is derived from an EMBL/GenBank/DDBJ whole genome shotgun (WGS) entry which is preliminary data.</text>
</comment>
<name>A0A4R0PFD5_9HYPH</name>
<evidence type="ECO:0000256" key="1">
    <source>
        <dbReference type="SAM" id="SignalP"/>
    </source>
</evidence>